<keyword evidence="2" id="KW-0813">Transport</keyword>
<evidence type="ECO:0000313" key="13">
    <source>
        <dbReference type="Proteomes" id="UP001596112"/>
    </source>
</evidence>
<dbReference type="Pfam" id="PF06965">
    <property type="entry name" value="Na_H_antiport_1"/>
    <property type="match status" value="1"/>
</dbReference>
<evidence type="ECO:0000256" key="7">
    <source>
        <dbReference type="ARBA" id="ARBA00023053"/>
    </source>
</evidence>
<dbReference type="Gene3D" id="1.20.1530.10">
    <property type="entry name" value="Na+/H+ antiporter like domain"/>
    <property type="match status" value="1"/>
</dbReference>
<keyword evidence="13" id="KW-1185">Reference proteome</keyword>
<dbReference type="PANTHER" id="PTHR30341:SF0">
    <property type="entry name" value="NA(+)_H(+) ANTIPORTER NHAA"/>
    <property type="match status" value="1"/>
</dbReference>
<evidence type="ECO:0000256" key="5">
    <source>
        <dbReference type="ARBA" id="ARBA00022692"/>
    </source>
</evidence>
<protein>
    <submittedName>
        <fullName evidence="12">Na+/H+ antiporter NhaA</fullName>
    </submittedName>
</protein>
<keyword evidence="8" id="KW-0406">Ion transport</keyword>
<keyword evidence="10" id="KW-0739">Sodium transport</keyword>
<sequence>MPLFALFAAGVSVSGEALGEVFTSPEPLGVVLGLVLGKTVGIFAGTHLAARFTRAREAVRSTSRWAGSLSWFRLPC</sequence>
<keyword evidence="7" id="KW-0915">Sodium</keyword>
<evidence type="ECO:0000256" key="11">
    <source>
        <dbReference type="SAM" id="Phobius"/>
    </source>
</evidence>
<comment type="subcellular location">
    <subcellularLocation>
        <location evidence="1">Cell inner membrane</location>
        <topology evidence="1">Multi-pass membrane protein</topology>
    </subcellularLocation>
</comment>
<evidence type="ECO:0000256" key="4">
    <source>
        <dbReference type="ARBA" id="ARBA00022475"/>
    </source>
</evidence>
<dbReference type="RefSeq" id="WP_334314068.1">
    <property type="nucleotide sequence ID" value="NZ_JAQOSL010000004.1"/>
</dbReference>
<organism evidence="12 13">
    <name type="scientific">Streptomyces heilongjiangensis</name>
    <dbReference type="NCBI Taxonomy" id="945052"/>
    <lineage>
        <taxon>Bacteria</taxon>
        <taxon>Bacillati</taxon>
        <taxon>Actinomycetota</taxon>
        <taxon>Actinomycetes</taxon>
        <taxon>Kitasatosporales</taxon>
        <taxon>Streptomycetaceae</taxon>
        <taxon>Streptomyces</taxon>
    </lineage>
</organism>
<dbReference type="EMBL" id="JBHSNZ010000001">
    <property type="protein sequence ID" value="MFC5806330.1"/>
    <property type="molecule type" value="Genomic_DNA"/>
</dbReference>
<evidence type="ECO:0000256" key="1">
    <source>
        <dbReference type="ARBA" id="ARBA00004429"/>
    </source>
</evidence>
<dbReference type="InterPro" id="IPR023171">
    <property type="entry name" value="Na/H_antiporter_dom_sf"/>
</dbReference>
<dbReference type="Proteomes" id="UP001596112">
    <property type="component" value="Unassembled WGS sequence"/>
</dbReference>
<evidence type="ECO:0000256" key="10">
    <source>
        <dbReference type="ARBA" id="ARBA00023201"/>
    </source>
</evidence>
<keyword evidence="3" id="KW-0050">Antiport</keyword>
<gene>
    <name evidence="12" type="ORF">ACFQGO_02185</name>
</gene>
<evidence type="ECO:0000256" key="3">
    <source>
        <dbReference type="ARBA" id="ARBA00022449"/>
    </source>
</evidence>
<evidence type="ECO:0000313" key="12">
    <source>
        <dbReference type="EMBL" id="MFC5806330.1"/>
    </source>
</evidence>
<dbReference type="PANTHER" id="PTHR30341">
    <property type="entry name" value="SODIUM ION/PROTON ANTIPORTER NHAA-RELATED"/>
    <property type="match status" value="1"/>
</dbReference>
<dbReference type="InterPro" id="IPR004670">
    <property type="entry name" value="NhaA"/>
</dbReference>
<evidence type="ECO:0000256" key="2">
    <source>
        <dbReference type="ARBA" id="ARBA00022448"/>
    </source>
</evidence>
<keyword evidence="6 11" id="KW-1133">Transmembrane helix</keyword>
<evidence type="ECO:0000256" key="6">
    <source>
        <dbReference type="ARBA" id="ARBA00022989"/>
    </source>
</evidence>
<keyword evidence="4" id="KW-1003">Cell membrane</keyword>
<feature type="transmembrane region" description="Helical" evidence="11">
    <location>
        <begin position="29"/>
        <end position="50"/>
    </location>
</feature>
<proteinExistence type="predicted"/>
<name>A0ABW1AZR4_9ACTN</name>
<comment type="caution">
    <text evidence="12">The sequence shown here is derived from an EMBL/GenBank/DDBJ whole genome shotgun (WGS) entry which is preliminary data.</text>
</comment>
<keyword evidence="5 11" id="KW-0812">Transmembrane</keyword>
<keyword evidence="9 11" id="KW-0472">Membrane</keyword>
<reference evidence="13" key="1">
    <citation type="journal article" date="2019" name="Int. J. Syst. Evol. Microbiol.">
        <title>The Global Catalogue of Microorganisms (GCM) 10K type strain sequencing project: providing services to taxonomists for standard genome sequencing and annotation.</title>
        <authorList>
            <consortium name="The Broad Institute Genomics Platform"/>
            <consortium name="The Broad Institute Genome Sequencing Center for Infectious Disease"/>
            <person name="Wu L."/>
            <person name="Ma J."/>
        </authorList>
    </citation>
    <scope>NUCLEOTIDE SEQUENCE [LARGE SCALE GENOMIC DNA]</scope>
    <source>
        <strain evidence="13">JCM 9918</strain>
    </source>
</reference>
<evidence type="ECO:0000256" key="8">
    <source>
        <dbReference type="ARBA" id="ARBA00023065"/>
    </source>
</evidence>
<accession>A0ABW1AZR4</accession>
<evidence type="ECO:0000256" key="9">
    <source>
        <dbReference type="ARBA" id="ARBA00023136"/>
    </source>
</evidence>